<reference evidence="3 4" key="1">
    <citation type="submission" date="2018-05" db="EMBL/GenBank/DDBJ databases">
        <title>Streptomyces venezuelae.</title>
        <authorList>
            <person name="Kim W."/>
            <person name="Lee N."/>
            <person name="Cho B.-K."/>
        </authorList>
    </citation>
    <scope>NUCLEOTIDE SEQUENCE [LARGE SCALE GENOMIC DNA]</scope>
    <source>
        <strain evidence="3 4">ATCC 14585</strain>
    </source>
</reference>
<dbReference type="GO" id="GO:0097367">
    <property type="term" value="F:carbohydrate derivative binding"/>
    <property type="evidence" value="ECO:0007669"/>
    <property type="project" value="InterPro"/>
</dbReference>
<dbReference type="SUPFAM" id="SSF53697">
    <property type="entry name" value="SIS domain"/>
    <property type="match status" value="1"/>
</dbReference>
<dbReference type="Gene3D" id="3.40.50.10490">
    <property type="entry name" value="Glucose-6-phosphate isomerase like protein, domain 1"/>
    <property type="match status" value="1"/>
</dbReference>
<evidence type="ECO:0000313" key="3">
    <source>
        <dbReference type="EMBL" id="QES40678.1"/>
    </source>
</evidence>
<evidence type="ECO:0000259" key="2">
    <source>
        <dbReference type="PROSITE" id="PS51464"/>
    </source>
</evidence>
<dbReference type="InterPro" id="IPR046348">
    <property type="entry name" value="SIS_dom_sf"/>
</dbReference>
<dbReference type="InterPro" id="IPR050099">
    <property type="entry name" value="SIS_GmhA/DiaA_subfam"/>
</dbReference>
<feature type="region of interest" description="Disordered" evidence="1">
    <location>
        <begin position="1"/>
        <end position="21"/>
    </location>
</feature>
<organism evidence="3 4">
    <name type="scientific">Streptomyces venezuelae</name>
    <dbReference type="NCBI Taxonomy" id="54571"/>
    <lineage>
        <taxon>Bacteria</taxon>
        <taxon>Bacillati</taxon>
        <taxon>Actinomycetota</taxon>
        <taxon>Actinomycetes</taxon>
        <taxon>Kitasatosporales</taxon>
        <taxon>Streptomycetaceae</taxon>
        <taxon>Streptomyces</taxon>
    </lineage>
</organism>
<dbReference type="PROSITE" id="PS51464">
    <property type="entry name" value="SIS"/>
    <property type="match status" value="1"/>
</dbReference>
<keyword evidence="3" id="KW-0413">Isomerase</keyword>
<dbReference type="GO" id="GO:1901135">
    <property type="term" value="P:carbohydrate derivative metabolic process"/>
    <property type="evidence" value="ECO:0007669"/>
    <property type="project" value="InterPro"/>
</dbReference>
<proteinExistence type="predicted"/>
<name>A0A5P2CG21_STRVZ</name>
<dbReference type="InterPro" id="IPR035461">
    <property type="entry name" value="GmhA/DiaA"/>
</dbReference>
<evidence type="ECO:0000256" key="1">
    <source>
        <dbReference type="SAM" id="MobiDB-lite"/>
    </source>
</evidence>
<dbReference type="GO" id="GO:0016853">
    <property type="term" value="F:isomerase activity"/>
    <property type="evidence" value="ECO:0007669"/>
    <property type="project" value="UniProtKB-KW"/>
</dbReference>
<sequence length="226" mass="22657">MGRSDVRDDTDALEGRGGAHPASAHRASAVCTAFQNLVADAALAVEPAAFASAVRLFDSVRTSGNCLYAIGNGGSAATAAHLACDLAMTSGPQAAGLRTNALTGNTPLLTALANDIGYDRVFSEQLARLLTPGDVVVAISVSGNSPNILEGLKTARARGVRTVGLLGGSGGSAAALVDVPLLVDSEVYGVVETVHLGLVHSLALALGTGRGRSQDILEASLDGTQG</sequence>
<evidence type="ECO:0000313" key="4">
    <source>
        <dbReference type="Proteomes" id="UP000324015"/>
    </source>
</evidence>
<dbReference type="CDD" id="cd05006">
    <property type="entry name" value="SIS_GmhA"/>
    <property type="match status" value="1"/>
</dbReference>
<feature type="domain" description="SIS" evidence="2">
    <location>
        <begin position="56"/>
        <end position="212"/>
    </location>
</feature>
<feature type="compositionally biased region" description="Basic and acidic residues" evidence="1">
    <location>
        <begin position="1"/>
        <end position="14"/>
    </location>
</feature>
<protein>
    <submittedName>
        <fullName evidence="3">Phosphoheptose isomerase</fullName>
    </submittedName>
</protein>
<dbReference type="Pfam" id="PF13580">
    <property type="entry name" value="SIS_2"/>
    <property type="match status" value="1"/>
</dbReference>
<dbReference type="AlphaFoldDB" id="A0A5P2CG21"/>
<dbReference type="PANTHER" id="PTHR30390">
    <property type="entry name" value="SEDOHEPTULOSE 7-PHOSPHATE ISOMERASE / DNAA INITIATOR-ASSOCIATING FACTOR FOR REPLICATION INITIATION"/>
    <property type="match status" value="1"/>
</dbReference>
<accession>A0A5P2CG21</accession>
<gene>
    <name evidence="3" type="ORF">DEJ49_06420</name>
</gene>
<dbReference type="InterPro" id="IPR001347">
    <property type="entry name" value="SIS_dom"/>
</dbReference>
<dbReference type="Proteomes" id="UP000324015">
    <property type="component" value="Chromosome"/>
</dbReference>
<dbReference type="EMBL" id="CP029191">
    <property type="protein sequence ID" value="QES40678.1"/>
    <property type="molecule type" value="Genomic_DNA"/>
</dbReference>